<name>W1PNE8_AMBTC</name>
<proteinExistence type="inferred from homology"/>
<dbReference type="PANTHER" id="PTHR12790:SF0">
    <property type="entry name" value="RNA POLYMERASE I-SPECIFIC TRANSCRIPTION INITIATION FACTOR RRN3-RELATED"/>
    <property type="match status" value="1"/>
</dbReference>
<dbReference type="Pfam" id="PF05327">
    <property type="entry name" value="RRN3"/>
    <property type="match status" value="1"/>
</dbReference>
<dbReference type="HOGENOM" id="CLU_010579_4_0_1"/>
<dbReference type="eggNOG" id="KOG2434">
    <property type="taxonomic scope" value="Eukaryota"/>
</dbReference>
<dbReference type="GO" id="GO:0001181">
    <property type="term" value="F:RNA polymerase I general transcription initiation factor activity"/>
    <property type="evidence" value="ECO:0000318"/>
    <property type="project" value="GO_Central"/>
</dbReference>
<sequence length="563" mass="63814">MGLELVSECPSSPLMSDGYASDSDTLSILGLWIRNALNSATESDFTKYMELVRKINDAEPGNSEEEESLAFTLRALSQTTSSISRDHHLALISSIFSISIWNCARVVADSLLEFIINLALANGGFVDECLDMLVRNFLPPACGLSHVVDSFTRRLMGQTNIANQHELLSKLMHQQLQRKEEVLDLVHSALHKIASLVPTASLRLLPIIFNRMPHRVLLRDWNVLFVDNMLRLHRSAIGEFIGNKLLMAVVDRLIEIDVEIGWEDILQDDPSKVLFDIELEGFEENDECHGKPGIEASHHFRDASKHSLADVAEKMDCLMEVTFEHLRLCYTENHVDKVFETLLQSFQTTVLGTYKSKFTQFLLFYMCSLDPENCGAKFACLLVDIFVGKNHPPNTRMSAVAYLASYLSRGRFVSSSLVASTLKRLVDWCSEYCKIQDELRKPLNPATHRVFYSGCQAVMYVVCFRIGAIMEIPYLKSHIFRPLESVLHHSLNPLKVCLPSIVEEFLRRTKVADVFTSLATAIVQNLLESENSRTFGGVERLDMFFPFDPYLLKRSERYLCSPI</sequence>
<evidence type="ECO:0000313" key="2">
    <source>
        <dbReference type="EMBL" id="ERN11557.1"/>
    </source>
</evidence>
<dbReference type="EMBL" id="KI392687">
    <property type="protein sequence ID" value="ERN11557.1"/>
    <property type="molecule type" value="Genomic_DNA"/>
</dbReference>
<organism evidence="2 3">
    <name type="scientific">Amborella trichopoda</name>
    <dbReference type="NCBI Taxonomy" id="13333"/>
    <lineage>
        <taxon>Eukaryota</taxon>
        <taxon>Viridiplantae</taxon>
        <taxon>Streptophyta</taxon>
        <taxon>Embryophyta</taxon>
        <taxon>Tracheophyta</taxon>
        <taxon>Spermatophyta</taxon>
        <taxon>Magnoliopsida</taxon>
        <taxon>Amborellales</taxon>
        <taxon>Amborellaceae</taxon>
        <taxon>Amborella</taxon>
    </lineage>
</organism>
<accession>W1PNE8</accession>
<evidence type="ECO:0000256" key="1">
    <source>
        <dbReference type="ARBA" id="ARBA00010098"/>
    </source>
</evidence>
<gene>
    <name evidence="2" type="ORF">AMTR_s00022p00154500</name>
</gene>
<evidence type="ECO:0000313" key="3">
    <source>
        <dbReference type="Proteomes" id="UP000017836"/>
    </source>
</evidence>
<dbReference type="GO" id="GO:0006361">
    <property type="term" value="P:transcription initiation at RNA polymerase I promoter"/>
    <property type="evidence" value="ECO:0000318"/>
    <property type="project" value="GO_Central"/>
</dbReference>
<dbReference type="InterPro" id="IPR016024">
    <property type="entry name" value="ARM-type_fold"/>
</dbReference>
<dbReference type="Gramene" id="ERN11557">
    <property type="protein sequence ID" value="ERN11557"/>
    <property type="gene ID" value="AMTR_s00022p00154500"/>
</dbReference>
<protein>
    <submittedName>
        <fullName evidence="2">Uncharacterized protein</fullName>
    </submittedName>
</protein>
<dbReference type="SUPFAM" id="SSF48371">
    <property type="entry name" value="ARM repeat"/>
    <property type="match status" value="1"/>
</dbReference>
<dbReference type="GO" id="GO:0001042">
    <property type="term" value="F:RNA polymerase I core binding"/>
    <property type="evidence" value="ECO:0000318"/>
    <property type="project" value="GO_Central"/>
</dbReference>
<keyword evidence="3" id="KW-1185">Reference proteome</keyword>
<dbReference type="STRING" id="13333.W1PNE8"/>
<dbReference type="Proteomes" id="UP000017836">
    <property type="component" value="Unassembled WGS sequence"/>
</dbReference>
<dbReference type="AlphaFoldDB" id="W1PNE8"/>
<reference evidence="3" key="1">
    <citation type="journal article" date="2013" name="Science">
        <title>The Amborella genome and the evolution of flowering plants.</title>
        <authorList>
            <consortium name="Amborella Genome Project"/>
        </authorList>
    </citation>
    <scope>NUCLEOTIDE SEQUENCE [LARGE SCALE GENOMIC DNA]</scope>
</reference>
<dbReference type="GO" id="GO:0005634">
    <property type="term" value="C:nucleus"/>
    <property type="evidence" value="ECO:0000318"/>
    <property type="project" value="GO_Central"/>
</dbReference>
<dbReference type="OMA" id="VCSPAIV"/>
<dbReference type="InterPro" id="IPR007991">
    <property type="entry name" value="RNA_pol_I_trans_ini_fac_RRN3"/>
</dbReference>
<dbReference type="PANTHER" id="PTHR12790">
    <property type="entry name" value="TRANSCRIPTION INITIATION FACTOR IA RRN3"/>
    <property type="match status" value="1"/>
</dbReference>
<comment type="similarity">
    <text evidence="1">Belongs to the RRN3 family.</text>
</comment>